<evidence type="ECO:0000256" key="1">
    <source>
        <dbReference type="ARBA" id="ARBA00023004"/>
    </source>
</evidence>
<gene>
    <name evidence="3" type="ORF">KTH89_16540</name>
</gene>
<dbReference type="Pfam" id="PF04023">
    <property type="entry name" value="FeoA"/>
    <property type="match status" value="1"/>
</dbReference>
<dbReference type="InterPro" id="IPR038157">
    <property type="entry name" value="FeoA_core_dom"/>
</dbReference>
<accession>A0A949NHF2</accession>
<evidence type="ECO:0000313" key="4">
    <source>
        <dbReference type="Proteomes" id="UP000712157"/>
    </source>
</evidence>
<dbReference type="PANTHER" id="PTHR43151:SF1">
    <property type="entry name" value="SSR2333 PROTEIN"/>
    <property type="match status" value="1"/>
</dbReference>
<proteinExistence type="predicted"/>
<dbReference type="InterPro" id="IPR008988">
    <property type="entry name" value="Transcriptional_repressor_C"/>
</dbReference>
<organism evidence="3 4">
    <name type="scientific">Diplocloster agilis</name>
    <dbReference type="NCBI Taxonomy" id="2850323"/>
    <lineage>
        <taxon>Bacteria</taxon>
        <taxon>Bacillati</taxon>
        <taxon>Bacillota</taxon>
        <taxon>Clostridia</taxon>
        <taxon>Lachnospirales</taxon>
        <taxon>Lachnospiraceae</taxon>
        <taxon>Diplocloster</taxon>
    </lineage>
</organism>
<dbReference type="Proteomes" id="UP000712157">
    <property type="component" value="Unassembled WGS sequence"/>
</dbReference>
<dbReference type="GO" id="GO:0046914">
    <property type="term" value="F:transition metal ion binding"/>
    <property type="evidence" value="ECO:0007669"/>
    <property type="project" value="InterPro"/>
</dbReference>
<dbReference type="SUPFAM" id="SSF50037">
    <property type="entry name" value="C-terminal domain of transcriptional repressors"/>
    <property type="match status" value="1"/>
</dbReference>
<keyword evidence="4" id="KW-1185">Reference proteome</keyword>
<dbReference type="InterPro" id="IPR053184">
    <property type="entry name" value="FeoA-like"/>
</dbReference>
<dbReference type="AlphaFoldDB" id="A0A949NHF2"/>
<protein>
    <submittedName>
        <fullName evidence="3">Ferrous iron transport protein A</fullName>
    </submittedName>
</protein>
<evidence type="ECO:0000313" key="3">
    <source>
        <dbReference type="EMBL" id="MBU9738153.1"/>
    </source>
</evidence>
<dbReference type="InterPro" id="IPR007167">
    <property type="entry name" value="Fe-transptr_FeoA-like"/>
</dbReference>
<dbReference type="PANTHER" id="PTHR43151">
    <property type="entry name" value="FEOA FAMILY PROTEIN"/>
    <property type="match status" value="1"/>
</dbReference>
<sequence>MQTYASRIPLSMAGTGVEVSVVSIRGKDDTKRFLRNLGFVEGASAMVVSEMNGNVIVNVKGTRVAISRSMANRILTAC</sequence>
<name>A0A949NHF2_9FIRM</name>
<keyword evidence="1" id="KW-0408">Iron</keyword>
<dbReference type="Gene3D" id="2.30.30.90">
    <property type="match status" value="1"/>
</dbReference>
<dbReference type="EMBL" id="JAHQCW010000030">
    <property type="protein sequence ID" value="MBU9738153.1"/>
    <property type="molecule type" value="Genomic_DNA"/>
</dbReference>
<feature type="domain" description="Ferrous iron transporter FeoA-like" evidence="2">
    <location>
        <begin position="8"/>
        <end position="77"/>
    </location>
</feature>
<dbReference type="SMART" id="SM00899">
    <property type="entry name" value="FeoA"/>
    <property type="match status" value="1"/>
</dbReference>
<reference evidence="3" key="1">
    <citation type="submission" date="2021-06" db="EMBL/GenBank/DDBJ databases">
        <title>Description of novel taxa of the family Lachnospiraceae.</title>
        <authorList>
            <person name="Chaplin A.V."/>
            <person name="Sokolova S.R."/>
            <person name="Pikina A.P."/>
            <person name="Korzhanova M."/>
            <person name="Belova V."/>
            <person name="Korostin D."/>
            <person name="Efimov B.A."/>
        </authorList>
    </citation>
    <scope>NUCLEOTIDE SEQUENCE</scope>
    <source>
        <strain evidence="3">ASD5720</strain>
    </source>
</reference>
<comment type="caution">
    <text evidence="3">The sequence shown here is derived from an EMBL/GenBank/DDBJ whole genome shotgun (WGS) entry which is preliminary data.</text>
</comment>
<evidence type="ECO:0000259" key="2">
    <source>
        <dbReference type="SMART" id="SM00899"/>
    </source>
</evidence>